<name>A0A480B1L9_9BURK</name>
<protein>
    <submittedName>
        <fullName evidence="2">Ketosteroid isomerase</fullName>
    </submittedName>
</protein>
<dbReference type="Proteomes" id="UP000301751">
    <property type="component" value="Unassembled WGS sequence"/>
</dbReference>
<comment type="caution">
    <text evidence="2">The sequence shown here is derived from an EMBL/GenBank/DDBJ whole genome shotgun (WGS) entry which is preliminary data.</text>
</comment>
<proteinExistence type="predicted"/>
<dbReference type="OrthoDB" id="391735at2"/>
<dbReference type="RefSeq" id="WP_137735947.1">
    <property type="nucleotide sequence ID" value="NZ_BJCL01000029.1"/>
</dbReference>
<dbReference type="InterPro" id="IPR037401">
    <property type="entry name" value="SnoaL-like"/>
</dbReference>
<evidence type="ECO:0000313" key="2">
    <source>
        <dbReference type="EMBL" id="GCL66247.1"/>
    </source>
</evidence>
<dbReference type="GO" id="GO:0016853">
    <property type="term" value="F:isomerase activity"/>
    <property type="evidence" value="ECO:0007669"/>
    <property type="project" value="UniProtKB-KW"/>
</dbReference>
<evidence type="ECO:0000259" key="1">
    <source>
        <dbReference type="Pfam" id="PF12680"/>
    </source>
</evidence>
<reference evidence="3" key="1">
    <citation type="submission" date="2019-03" db="EMBL/GenBank/DDBJ databases">
        <title>Aquabacterium pictum sp.nov., the first bacteriochlorophyll a-containing freshwater bacterium in the genus Aquabacterium of the class Betaproteobacteria.</title>
        <authorList>
            <person name="Hirose S."/>
            <person name="Tank M."/>
            <person name="Hara E."/>
            <person name="Tamaki H."/>
            <person name="Takaichi S."/>
            <person name="Haruta S."/>
            <person name="Hanada S."/>
        </authorList>
    </citation>
    <scope>NUCLEOTIDE SEQUENCE [LARGE SCALE GENOMIC DNA]</scope>
    <source>
        <strain evidence="3">W35</strain>
    </source>
</reference>
<sequence length="156" mass="17588">MKATIERFYAAFAQLDGDAMQACYAEDASFDDEAFSLRGRAQVGGMWRMLCGATRAKGADVWRLEVRDITDRSAHWEAHYRFSTTGRMVHNIIEADIQCGPDGLIRIHRDSFDFWRWSRQALGTPGLLLGWTPFLRAKVRTTAAANLQKFLTASPG</sequence>
<organism evidence="2 3">
    <name type="scientific">Pseudaquabacterium pictum</name>
    <dbReference type="NCBI Taxonomy" id="2315236"/>
    <lineage>
        <taxon>Bacteria</taxon>
        <taxon>Pseudomonadati</taxon>
        <taxon>Pseudomonadota</taxon>
        <taxon>Betaproteobacteria</taxon>
        <taxon>Burkholderiales</taxon>
        <taxon>Sphaerotilaceae</taxon>
        <taxon>Pseudaquabacterium</taxon>
    </lineage>
</organism>
<dbReference type="Pfam" id="PF12680">
    <property type="entry name" value="SnoaL_2"/>
    <property type="match status" value="1"/>
</dbReference>
<dbReference type="Gene3D" id="3.10.450.50">
    <property type="match status" value="1"/>
</dbReference>
<feature type="domain" description="SnoaL-like" evidence="1">
    <location>
        <begin position="5"/>
        <end position="90"/>
    </location>
</feature>
<keyword evidence="2" id="KW-0413">Isomerase</keyword>
<gene>
    <name evidence="2" type="ORF">AQPW35_53280</name>
</gene>
<keyword evidence="3" id="KW-1185">Reference proteome</keyword>
<dbReference type="EMBL" id="BJCL01000029">
    <property type="protein sequence ID" value="GCL66247.1"/>
    <property type="molecule type" value="Genomic_DNA"/>
</dbReference>
<evidence type="ECO:0000313" key="3">
    <source>
        <dbReference type="Proteomes" id="UP000301751"/>
    </source>
</evidence>
<dbReference type="SUPFAM" id="SSF54427">
    <property type="entry name" value="NTF2-like"/>
    <property type="match status" value="1"/>
</dbReference>
<dbReference type="AlphaFoldDB" id="A0A480B1L9"/>
<dbReference type="InterPro" id="IPR032710">
    <property type="entry name" value="NTF2-like_dom_sf"/>
</dbReference>
<accession>A0A480B1L9</accession>